<protein>
    <recommendedName>
        <fullName evidence="5">GH10 domain-containing protein</fullName>
    </recommendedName>
</protein>
<dbReference type="EnsemblPlants" id="LPERR05G08420.1">
    <property type="protein sequence ID" value="LPERR05G08420.1"/>
    <property type="gene ID" value="LPERR05G08420"/>
</dbReference>
<keyword evidence="2" id="KW-0378">Hydrolase</keyword>
<dbReference type="InterPro" id="IPR008979">
    <property type="entry name" value="Galactose-bd-like_sf"/>
</dbReference>
<dbReference type="Gramene" id="LPERR05G08420.1">
    <property type="protein sequence ID" value="LPERR05G08420.1"/>
    <property type="gene ID" value="LPERR05G08420"/>
</dbReference>
<evidence type="ECO:0000313" key="6">
    <source>
        <dbReference type="EnsemblPlants" id="LPERR05G08420.1"/>
    </source>
</evidence>
<reference evidence="6 7" key="1">
    <citation type="submission" date="2012-08" db="EMBL/GenBank/DDBJ databases">
        <title>Oryza genome evolution.</title>
        <authorList>
            <person name="Wing R.A."/>
        </authorList>
    </citation>
    <scope>NUCLEOTIDE SEQUENCE</scope>
</reference>
<evidence type="ECO:0000259" key="5">
    <source>
        <dbReference type="PROSITE" id="PS51760"/>
    </source>
</evidence>
<dbReference type="GO" id="GO:0000272">
    <property type="term" value="P:polysaccharide catabolic process"/>
    <property type="evidence" value="ECO:0007669"/>
    <property type="project" value="UniProtKB-KW"/>
</dbReference>
<dbReference type="GO" id="GO:0031176">
    <property type="term" value="F:endo-1,4-beta-xylanase activity"/>
    <property type="evidence" value="ECO:0007669"/>
    <property type="project" value="UniProtKB-ARBA"/>
</dbReference>
<dbReference type="InterPro" id="IPR017853">
    <property type="entry name" value="GH"/>
</dbReference>
<reference evidence="6" key="3">
    <citation type="submission" date="2015-04" db="UniProtKB">
        <authorList>
            <consortium name="EnsemblPlants"/>
        </authorList>
    </citation>
    <scope>IDENTIFICATION</scope>
</reference>
<reference evidence="7" key="2">
    <citation type="submission" date="2013-12" db="EMBL/GenBank/DDBJ databases">
        <authorList>
            <person name="Yu Y."/>
            <person name="Lee S."/>
            <person name="de Baynast K."/>
            <person name="Wissotski M."/>
            <person name="Liu L."/>
            <person name="Talag J."/>
            <person name="Goicoechea J."/>
            <person name="Angelova A."/>
            <person name="Jetty R."/>
            <person name="Kudrna D."/>
            <person name="Golser W."/>
            <person name="Rivera L."/>
            <person name="Zhang J."/>
            <person name="Wing R."/>
        </authorList>
    </citation>
    <scope>NUCLEOTIDE SEQUENCE</scope>
</reference>
<dbReference type="eggNOG" id="ENOG502QSCW">
    <property type="taxonomic scope" value="Eukaryota"/>
</dbReference>
<keyword evidence="3" id="KW-0119">Carbohydrate metabolism</keyword>
<dbReference type="PANTHER" id="PTHR31490:SF14">
    <property type="entry name" value="OS01G0134900 PROTEIN"/>
    <property type="match status" value="1"/>
</dbReference>
<name>A0A0D9WET1_9ORYZ</name>
<dbReference type="SUPFAM" id="SSF49785">
    <property type="entry name" value="Galactose-binding domain-like"/>
    <property type="match status" value="1"/>
</dbReference>
<dbReference type="HOGENOM" id="CLU_008797_3_0_1"/>
<dbReference type="Pfam" id="PF00331">
    <property type="entry name" value="Glyco_hydro_10"/>
    <property type="match status" value="1"/>
</dbReference>
<evidence type="ECO:0000256" key="1">
    <source>
        <dbReference type="ARBA" id="ARBA00007495"/>
    </source>
</evidence>
<organism evidence="6 7">
    <name type="scientific">Leersia perrieri</name>
    <dbReference type="NCBI Taxonomy" id="77586"/>
    <lineage>
        <taxon>Eukaryota</taxon>
        <taxon>Viridiplantae</taxon>
        <taxon>Streptophyta</taxon>
        <taxon>Embryophyta</taxon>
        <taxon>Tracheophyta</taxon>
        <taxon>Spermatophyta</taxon>
        <taxon>Magnoliopsida</taxon>
        <taxon>Liliopsida</taxon>
        <taxon>Poales</taxon>
        <taxon>Poaceae</taxon>
        <taxon>BOP clade</taxon>
        <taxon>Oryzoideae</taxon>
        <taxon>Oryzeae</taxon>
        <taxon>Oryzinae</taxon>
        <taxon>Leersia</taxon>
    </lineage>
</organism>
<dbReference type="PROSITE" id="PS51760">
    <property type="entry name" value="GH10_2"/>
    <property type="match status" value="1"/>
</dbReference>
<dbReference type="InterPro" id="IPR044846">
    <property type="entry name" value="GH10"/>
</dbReference>
<dbReference type="PANTHER" id="PTHR31490">
    <property type="entry name" value="GLYCOSYL HYDROLASE"/>
    <property type="match status" value="1"/>
</dbReference>
<evidence type="ECO:0000313" key="7">
    <source>
        <dbReference type="Proteomes" id="UP000032180"/>
    </source>
</evidence>
<dbReference type="InterPro" id="IPR001000">
    <property type="entry name" value="GH10_dom"/>
</dbReference>
<dbReference type="Proteomes" id="UP000032180">
    <property type="component" value="Chromosome 5"/>
</dbReference>
<comment type="similarity">
    <text evidence="1">Belongs to the glycosyl hydrolase 10 (cellulase F) family.</text>
</comment>
<feature type="domain" description="GH10" evidence="5">
    <location>
        <begin position="193"/>
        <end position="492"/>
    </location>
</feature>
<dbReference type="AlphaFoldDB" id="A0A0D9WET1"/>
<evidence type="ECO:0000256" key="4">
    <source>
        <dbReference type="ARBA" id="ARBA00023326"/>
    </source>
</evidence>
<keyword evidence="4" id="KW-0624">Polysaccharide degradation</keyword>
<sequence>MAVAHEIAFVVNLIGDGLDGWTPVGPRTVLSAHVDDSAMCGRYVVAAGRDNEEDGLRHAVPGGALVPRVTYRVVGWVGVAVQGQGGGVQGQSHTVRVGLRVDDGGEGDERCRWLDCGVVCAEVGGGWAEINGAFRLGARPRVAAVHVHGAAAGVDVMVRDLRVFATNRKARFRLLKEEIDKVRKRDVVLKFVGMSGASIRVVQLDNHFPFGSCINKTAIQNPKFVDFFCNNFDWAVFENELKWYTTEPQRGQINYRDADELLDFCRRHGKAARGHCIFWAVDGDVQKWVKDLGRDDLASAVQGRLHGLLSRYAGRFRHYDVNNEMLHGRFYRDRLGDGIAPLMFREAARLDPGAQLFVNDYNVLRGNDPNATPEKYVELVDALRRGGAAVGGIGVQGHMDSPVVGQVIRAALDKLAAAGGAPIWITELDVSEPDVRLRADDLEVVLREVYAHKAVEGVMLWGFMQGQMWRNDAYLVDADGTVNEAGQRFLQLQREWRTDTRGTVDADGHFKFRGFHGTYIAQVTSVTGKMLKTFSVDKGDNSLVLEMDI</sequence>
<proteinExistence type="inferred from homology"/>
<dbReference type="SMART" id="SM00633">
    <property type="entry name" value="Glyco_10"/>
    <property type="match status" value="1"/>
</dbReference>
<dbReference type="Gene3D" id="2.60.120.260">
    <property type="entry name" value="Galactose-binding domain-like"/>
    <property type="match status" value="1"/>
</dbReference>
<keyword evidence="7" id="KW-1185">Reference proteome</keyword>
<dbReference type="SUPFAM" id="SSF51445">
    <property type="entry name" value="(Trans)glycosidases"/>
    <property type="match status" value="1"/>
</dbReference>
<evidence type="ECO:0000256" key="2">
    <source>
        <dbReference type="ARBA" id="ARBA00022801"/>
    </source>
</evidence>
<dbReference type="STRING" id="77586.A0A0D9WET1"/>
<accession>A0A0D9WET1</accession>
<dbReference type="Gene3D" id="3.20.20.80">
    <property type="entry name" value="Glycosidases"/>
    <property type="match status" value="1"/>
</dbReference>
<evidence type="ECO:0000256" key="3">
    <source>
        <dbReference type="ARBA" id="ARBA00023277"/>
    </source>
</evidence>